<keyword evidence="4" id="KW-1185">Reference proteome</keyword>
<dbReference type="EMBL" id="VAJB01000030">
    <property type="protein sequence ID" value="TRB72822.1"/>
    <property type="molecule type" value="Genomic_DNA"/>
</dbReference>
<dbReference type="SUPFAM" id="SSF47413">
    <property type="entry name" value="lambda repressor-like DNA-binding domains"/>
    <property type="match status" value="1"/>
</dbReference>
<organism evidence="2 3">
    <name type="scientific">Mannheimia haemolytica</name>
    <name type="common">Pasteurella haemolytica</name>
    <dbReference type="NCBI Taxonomy" id="75985"/>
    <lineage>
        <taxon>Bacteria</taxon>
        <taxon>Pseudomonadati</taxon>
        <taxon>Pseudomonadota</taxon>
        <taxon>Gammaproteobacteria</taxon>
        <taxon>Pasteurellales</taxon>
        <taxon>Pasteurellaceae</taxon>
        <taxon>Mannheimia</taxon>
    </lineage>
</organism>
<comment type="caution">
    <text evidence="2">The sequence shown here is derived from an EMBL/GenBank/DDBJ whole genome shotgun (WGS) entry which is preliminary data.</text>
</comment>
<dbReference type="AlphaFoldDB" id="A0A249A1B5"/>
<dbReference type="Gene3D" id="1.10.260.40">
    <property type="entry name" value="lambda repressor-like DNA-binding domains"/>
    <property type="match status" value="1"/>
</dbReference>
<sequence>MPRNELTKNARAIADLIHRKSATVTHKKLARAIGLSESQFSRTFADNVEMVAVIIDYLSIELADKDELLELKEKRYKRINLEEATT</sequence>
<evidence type="ECO:0000313" key="1">
    <source>
        <dbReference type="EMBL" id="TRB35324.1"/>
    </source>
</evidence>
<evidence type="ECO:0000313" key="3">
    <source>
        <dbReference type="Proteomes" id="UP000315164"/>
    </source>
</evidence>
<dbReference type="Proteomes" id="UP000315164">
    <property type="component" value="Unassembled WGS sequence"/>
</dbReference>
<dbReference type="RefSeq" id="WP_006253537.1">
    <property type="nucleotide sequence ID" value="NZ_CP011098.1"/>
</dbReference>
<dbReference type="GO" id="GO:0006355">
    <property type="term" value="P:regulation of DNA-templated transcription"/>
    <property type="evidence" value="ECO:0007669"/>
    <property type="project" value="InterPro"/>
</dbReference>
<dbReference type="Proteomes" id="UP000318394">
    <property type="component" value="Unassembled WGS sequence"/>
</dbReference>
<accession>A0A249A1B5</accession>
<evidence type="ECO:0000313" key="2">
    <source>
        <dbReference type="EMBL" id="TRB72822.1"/>
    </source>
</evidence>
<gene>
    <name evidence="2" type="ORF">FEA53_11100</name>
    <name evidence="1" type="ORF">FEB89_11255</name>
</gene>
<reference evidence="3 4" key="1">
    <citation type="journal article" date="2019" name="Vet. Microbiol.">
        <title>Genetic characterization of susceptible and multi-drug resistant Mannheimia haemolytica isolated from high-risk stocker calves prior to and after antimicrobial metaphylaxis.</title>
        <authorList>
            <person name="Snyder E.R."/>
            <person name="Alvarez-Narvaez S."/>
            <person name="Credille B.C."/>
        </authorList>
    </citation>
    <scope>NUCLEOTIDE SEQUENCE [LARGE SCALE GENOMIC DNA]</scope>
    <source>
        <strain evidence="2 3">UGA-R5-128-1</strain>
        <strain evidence="1 4">UGA-R7-163-1</strain>
    </source>
</reference>
<dbReference type="OrthoDB" id="5689888at2"/>
<dbReference type="GO" id="GO:0003677">
    <property type="term" value="F:DNA binding"/>
    <property type="evidence" value="ECO:0007669"/>
    <property type="project" value="InterPro"/>
</dbReference>
<proteinExistence type="predicted"/>
<dbReference type="KEGG" id="mhaq:WC39_05440"/>
<dbReference type="KEGG" id="mhay:VK67_05835"/>
<dbReference type="InterPro" id="IPR010982">
    <property type="entry name" value="Lambda_DNA-bd_dom_sf"/>
</dbReference>
<dbReference type="Pfam" id="PF05269">
    <property type="entry name" value="Phage_CII"/>
    <property type="match status" value="1"/>
</dbReference>
<protein>
    <submittedName>
        <fullName evidence="2">Uncharacterized protein</fullName>
    </submittedName>
</protein>
<dbReference type="GeneID" id="67369157"/>
<evidence type="ECO:0000313" key="4">
    <source>
        <dbReference type="Proteomes" id="UP000318394"/>
    </source>
</evidence>
<dbReference type="EMBL" id="VAJI01000031">
    <property type="protein sequence ID" value="TRB35324.1"/>
    <property type="molecule type" value="Genomic_DNA"/>
</dbReference>
<name>A0A249A1B5_MANHA</name>
<dbReference type="InterPro" id="IPR007933">
    <property type="entry name" value="Transcrpt_activ_CII"/>
</dbReference>